<evidence type="ECO:0000256" key="1">
    <source>
        <dbReference type="ARBA" id="ARBA00022801"/>
    </source>
</evidence>
<dbReference type="GO" id="GO:0016020">
    <property type="term" value="C:membrane"/>
    <property type="evidence" value="ECO:0007669"/>
    <property type="project" value="TreeGrafter"/>
</dbReference>
<dbReference type="InterPro" id="IPR013087">
    <property type="entry name" value="Znf_C2H2_type"/>
</dbReference>
<evidence type="ECO:0000256" key="2">
    <source>
        <dbReference type="ARBA" id="ARBA00022963"/>
    </source>
</evidence>
<name>A0A9P4LEN4_9PLEO</name>
<dbReference type="GeneID" id="63851822"/>
<sequence>MNGTISEDLSHVAPEFGPLPRYNTGFSTILGNDQNGHWSERNLLSLDGGGIRGYWSLLVLERLMQAIGDEERKQGGGQERFDSFHPEPLPDYVTQRVLERSNQRRENDLDAQSFLPCHSFDVICGSSTGSQRIFGKPRWVSQRSIGIVRWPKYNAVCMEEAFKDVTQRRGEKPSPNQHAATSPLFPTSRGTCSMSATTMLRTEGKRGSSKKLHLFRSYNHKNRDDISYDGEIQVARAATAAPLYFTELQYKFNSEDRFGLTNNPTLLGIQEIENLFGQDRVGVILSVGIARDNEKPGKKGILHRHVANSLKRQTRPYYWRLNDKNGLDLELDDWKPNGWFTRESLRGHKPLEKITNGFNAWAMRWESIQMIQQTAEQLFRCLSNECQDAYSSRGKFNDHWREFHEGYENADRYRDPEFTVWVYPAAN</sequence>
<feature type="compositionally biased region" description="Polar residues" evidence="4">
    <location>
        <begin position="174"/>
        <end position="190"/>
    </location>
</feature>
<dbReference type="PROSITE" id="PS50157">
    <property type="entry name" value="ZINC_FINGER_C2H2_2"/>
    <property type="match status" value="1"/>
</dbReference>
<dbReference type="PROSITE" id="PS00028">
    <property type="entry name" value="ZINC_FINGER_C2H2_1"/>
    <property type="match status" value="1"/>
</dbReference>
<feature type="region of interest" description="Disordered" evidence="4">
    <location>
        <begin position="167"/>
        <end position="190"/>
    </location>
</feature>
<dbReference type="InterPro" id="IPR016035">
    <property type="entry name" value="Acyl_Trfase/lysoPLipase"/>
</dbReference>
<keyword evidence="3" id="KW-0862">Zinc</keyword>
<dbReference type="PANTHER" id="PTHR24185:SF1">
    <property type="entry name" value="CALCIUM-INDEPENDENT PHOSPHOLIPASE A2-GAMMA"/>
    <property type="match status" value="1"/>
</dbReference>
<reference evidence="6" key="1">
    <citation type="submission" date="2020-01" db="EMBL/GenBank/DDBJ databases">
        <authorList>
            <consortium name="DOE Joint Genome Institute"/>
            <person name="Haridas S."/>
            <person name="Albert R."/>
            <person name="Binder M."/>
            <person name="Bloem J."/>
            <person name="Labutti K."/>
            <person name="Salamov A."/>
            <person name="Andreopoulos B."/>
            <person name="Baker S.E."/>
            <person name="Barry K."/>
            <person name="Bills G."/>
            <person name="Bluhm B.H."/>
            <person name="Cannon C."/>
            <person name="Castanera R."/>
            <person name="Culley D.E."/>
            <person name="Daum C."/>
            <person name="Ezra D."/>
            <person name="Gonzalez J.B."/>
            <person name="Henrissat B."/>
            <person name="Kuo A."/>
            <person name="Liang C."/>
            <person name="Lipzen A."/>
            <person name="Lutzoni F."/>
            <person name="Magnuson J."/>
            <person name="Mondo S."/>
            <person name="Nolan M."/>
            <person name="Ohm R."/>
            <person name="Pangilinan J."/>
            <person name="Park H.-J."/>
            <person name="Ramirez L."/>
            <person name="Alfaro M."/>
            <person name="Sun H."/>
            <person name="Tritt A."/>
            <person name="Yoshinaga Y."/>
            <person name="Zwiers L.-H."/>
            <person name="Turgeon B.G."/>
            <person name="Goodwin S.B."/>
            <person name="Spatafora J.W."/>
            <person name="Crous P.W."/>
            <person name="Grigoriev I.V."/>
        </authorList>
    </citation>
    <scope>NUCLEOTIDE SEQUENCE</scope>
    <source>
        <strain evidence="6">CBS 394.84</strain>
    </source>
</reference>
<keyword evidence="1" id="KW-0378">Hydrolase</keyword>
<dbReference type="Gene3D" id="3.40.1090.10">
    <property type="entry name" value="Cytosolic phospholipase A2 catalytic domain"/>
    <property type="match status" value="2"/>
</dbReference>
<feature type="domain" description="C2H2-type" evidence="5">
    <location>
        <begin position="379"/>
        <end position="409"/>
    </location>
</feature>
<keyword evidence="2" id="KW-0442">Lipid degradation</keyword>
<dbReference type="GO" id="GO:0019369">
    <property type="term" value="P:arachidonate metabolic process"/>
    <property type="evidence" value="ECO:0007669"/>
    <property type="project" value="TreeGrafter"/>
</dbReference>
<organism evidence="6 7">
    <name type="scientific">Cucurbitaria berberidis CBS 394.84</name>
    <dbReference type="NCBI Taxonomy" id="1168544"/>
    <lineage>
        <taxon>Eukaryota</taxon>
        <taxon>Fungi</taxon>
        <taxon>Dikarya</taxon>
        <taxon>Ascomycota</taxon>
        <taxon>Pezizomycotina</taxon>
        <taxon>Dothideomycetes</taxon>
        <taxon>Pleosporomycetidae</taxon>
        <taxon>Pleosporales</taxon>
        <taxon>Pleosporineae</taxon>
        <taxon>Cucurbitariaceae</taxon>
        <taxon>Cucurbitaria</taxon>
    </lineage>
</organism>
<keyword evidence="2" id="KW-0443">Lipid metabolism</keyword>
<dbReference type="GO" id="GO:0016042">
    <property type="term" value="P:lipid catabolic process"/>
    <property type="evidence" value="ECO:0007669"/>
    <property type="project" value="UniProtKB-KW"/>
</dbReference>
<proteinExistence type="predicted"/>
<dbReference type="EMBL" id="ML976614">
    <property type="protein sequence ID" value="KAF1851254.1"/>
    <property type="molecule type" value="Genomic_DNA"/>
</dbReference>
<dbReference type="RefSeq" id="XP_040793817.1">
    <property type="nucleotide sequence ID" value="XM_040934571.1"/>
</dbReference>
<protein>
    <recommendedName>
        <fullName evidence="5">C2H2-type domain-containing protein</fullName>
    </recommendedName>
</protein>
<dbReference type="Proteomes" id="UP000800039">
    <property type="component" value="Unassembled WGS sequence"/>
</dbReference>
<evidence type="ECO:0000259" key="5">
    <source>
        <dbReference type="PROSITE" id="PS50157"/>
    </source>
</evidence>
<keyword evidence="3" id="KW-0863">Zinc-finger</keyword>
<evidence type="ECO:0000313" key="7">
    <source>
        <dbReference type="Proteomes" id="UP000800039"/>
    </source>
</evidence>
<dbReference type="GO" id="GO:0008270">
    <property type="term" value="F:zinc ion binding"/>
    <property type="evidence" value="ECO:0007669"/>
    <property type="project" value="UniProtKB-KW"/>
</dbReference>
<keyword evidence="7" id="KW-1185">Reference proteome</keyword>
<dbReference type="OrthoDB" id="626167at2759"/>
<dbReference type="AlphaFoldDB" id="A0A9P4LEN4"/>
<gene>
    <name evidence="6" type="ORF">K460DRAFT_373302</name>
</gene>
<keyword evidence="3" id="KW-0479">Metal-binding</keyword>
<comment type="caution">
    <text evidence="6">The sequence shown here is derived from an EMBL/GenBank/DDBJ whole genome shotgun (WGS) entry which is preliminary data.</text>
</comment>
<evidence type="ECO:0000313" key="6">
    <source>
        <dbReference type="EMBL" id="KAF1851254.1"/>
    </source>
</evidence>
<accession>A0A9P4LEN4</accession>
<dbReference type="SUPFAM" id="SSF52151">
    <property type="entry name" value="FabD/lysophospholipase-like"/>
    <property type="match status" value="1"/>
</dbReference>
<evidence type="ECO:0000256" key="4">
    <source>
        <dbReference type="SAM" id="MobiDB-lite"/>
    </source>
</evidence>
<dbReference type="GO" id="GO:0047499">
    <property type="term" value="F:calcium-independent phospholipase A2 activity"/>
    <property type="evidence" value="ECO:0007669"/>
    <property type="project" value="TreeGrafter"/>
</dbReference>
<dbReference type="PANTHER" id="PTHR24185">
    <property type="entry name" value="CALCIUM-INDEPENDENT PHOSPHOLIPASE A2-GAMMA"/>
    <property type="match status" value="1"/>
</dbReference>
<evidence type="ECO:0000256" key="3">
    <source>
        <dbReference type="PROSITE-ProRule" id="PRU00042"/>
    </source>
</evidence>